<organism evidence="1 2">
    <name type="scientific">Sediminicurvatus halobius</name>
    <dbReference type="NCBI Taxonomy" id="2182432"/>
    <lineage>
        <taxon>Bacteria</taxon>
        <taxon>Pseudomonadati</taxon>
        <taxon>Pseudomonadota</taxon>
        <taxon>Gammaproteobacteria</taxon>
        <taxon>Chromatiales</taxon>
        <taxon>Ectothiorhodospiraceae</taxon>
        <taxon>Sediminicurvatus</taxon>
    </lineage>
</organism>
<dbReference type="OrthoDB" id="9807532at2"/>
<dbReference type="InterPro" id="IPR019904">
    <property type="entry name" value="Peroxiredoxin_OsmC"/>
</dbReference>
<gene>
    <name evidence="1" type="ORF">DEM34_10470</name>
</gene>
<dbReference type="PANTHER" id="PTHR42830">
    <property type="entry name" value="OSMOTICALLY INDUCIBLE FAMILY PROTEIN"/>
    <property type="match status" value="1"/>
</dbReference>
<name>A0A2U2N0S9_9GAMM</name>
<protein>
    <submittedName>
        <fullName evidence="1">Peroxiredoxin</fullName>
    </submittedName>
</protein>
<dbReference type="InterPro" id="IPR036102">
    <property type="entry name" value="OsmC/Ohrsf"/>
</dbReference>
<dbReference type="AlphaFoldDB" id="A0A2U2N0S9"/>
<dbReference type="SUPFAM" id="SSF82784">
    <property type="entry name" value="OsmC-like"/>
    <property type="match status" value="1"/>
</dbReference>
<dbReference type="GO" id="GO:0006979">
    <property type="term" value="P:response to oxidative stress"/>
    <property type="evidence" value="ECO:0007669"/>
    <property type="project" value="InterPro"/>
</dbReference>
<dbReference type="RefSeq" id="WP_109678766.1">
    <property type="nucleotide sequence ID" value="NZ_CP086615.1"/>
</dbReference>
<reference evidence="1 2" key="1">
    <citation type="submission" date="2018-05" db="EMBL/GenBank/DDBJ databases">
        <title>Spiribacter halobius sp. nov., a moderately halophilic bacterium isolated from marine solar saltern.</title>
        <authorList>
            <person name="Zheng W.-S."/>
            <person name="Lu D.-C."/>
            <person name="Du Z.-J."/>
        </authorList>
    </citation>
    <scope>NUCLEOTIDE SEQUENCE [LARGE SCALE GENOMIC DNA]</scope>
    <source>
        <strain evidence="1 2">E85</strain>
    </source>
</reference>
<dbReference type="NCBIfam" id="TIGR03562">
    <property type="entry name" value="osmo_induc_OsmC"/>
    <property type="match status" value="1"/>
</dbReference>
<dbReference type="InterPro" id="IPR003718">
    <property type="entry name" value="OsmC/Ohr_fam"/>
</dbReference>
<dbReference type="Proteomes" id="UP000245474">
    <property type="component" value="Unassembled WGS sequence"/>
</dbReference>
<dbReference type="Pfam" id="PF02566">
    <property type="entry name" value="OsmC"/>
    <property type="match status" value="1"/>
</dbReference>
<dbReference type="PANTHER" id="PTHR42830:SF1">
    <property type="entry name" value="OSMOTICALLY INDUCIBLE FAMILY PROTEIN"/>
    <property type="match status" value="1"/>
</dbReference>
<evidence type="ECO:0000313" key="1">
    <source>
        <dbReference type="EMBL" id="PWG62786.1"/>
    </source>
</evidence>
<proteinExistence type="predicted"/>
<dbReference type="InterPro" id="IPR015946">
    <property type="entry name" value="KH_dom-like_a/b"/>
</dbReference>
<evidence type="ECO:0000313" key="2">
    <source>
        <dbReference type="Proteomes" id="UP000245474"/>
    </source>
</evidence>
<comment type="caution">
    <text evidence="1">The sequence shown here is derived from an EMBL/GenBank/DDBJ whole genome shotgun (WGS) entry which is preliminary data.</text>
</comment>
<dbReference type="Gene3D" id="3.30.300.20">
    <property type="match status" value="1"/>
</dbReference>
<dbReference type="GO" id="GO:0004601">
    <property type="term" value="F:peroxidase activity"/>
    <property type="evidence" value="ECO:0007669"/>
    <property type="project" value="InterPro"/>
</dbReference>
<keyword evidence="2" id="KW-1185">Reference proteome</keyword>
<dbReference type="InterPro" id="IPR052707">
    <property type="entry name" value="OsmC_Ohr_Peroxiredoxin"/>
</dbReference>
<sequence>MAVRKSNAEWQGDLKSGSGRMRLGSGAYEGAFSFRSRFEEGDGSNPEELIAAAHAGCFSMALSNMLAEAGHAPESVRTEAHVHLEMGADGPSIPRIELVTVARVPGLSEADFLRHAEAAKAGCPVSKVLAGAEISLDASLQ</sequence>
<accession>A0A2U2N0S9</accession>
<dbReference type="EMBL" id="QFFI01000015">
    <property type="protein sequence ID" value="PWG62786.1"/>
    <property type="molecule type" value="Genomic_DNA"/>
</dbReference>